<protein>
    <submittedName>
        <fullName evidence="1">Uncharacterized protein</fullName>
    </submittedName>
</protein>
<dbReference type="Gramene" id="ONK64394">
    <property type="protein sequence ID" value="ONK64394"/>
    <property type="gene ID" value="A4U43_C07F25390"/>
</dbReference>
<organism evidence="1 2">
    <name type="scientific">Asparagus officinalis</name>
    <name type="common">Garden asparagus</name>
    <dbReference type="NCBI Taxonomy" id="4686"/>
    <lineage>
        <taxon>Eukaryota</taxon>
        <taxon>Viridiplantae</taxon>
        <taxon>Streptophyta</taxon>
        <taxon>Embryophyta</taxon>
        <taxon>Tracheophyta</taxon>
        <taxon>Spermatophyta</taxon>
        <taxon>Magnoliopsida</taxon>
        <taxon>Liliopsida</taxon>
        <taxon>Asparagales</taxon>
        <taxon>Asparagaceae</taxon>
        <taxon>Asparagoideae</taxon>
        <taxon>Asparagus</taxon>
    </lineage>
</organism>
<dbReference type="AlphaFoldDB" id="A0A5P1EEX5"/>
<feature type="non-terminal residue" evidence="1">
    <location>
        <position position="1"/>
    </location>
</feature>
<name>A0A5P1EEX5_ASPOF</name>
<sequence>TEKGENHSSFSSDNVTSVAKLEPERKHIPSVLSALVIGSDLYVCSPFRRQWCSNYACNFSILDCINSTMKIIETS</sequence>
<gene>
    <name evidence="1" type="ORF">A4U43_C07F25390</name>
</gene>
<evidence type="ECO:0000313" key="2">
    <source>
        <dbReference type="Proteomes" id="UP000243459"/>
    </source>
</evidence>
<dbReference type="EMBL" id="CM007387">
    <property type="protein sequence ID" value="ONK64394.1"/>
    <property type="molecule type" value="Genomic_DNA"/>
</dbReference>
<keyword evidence="2" id="KW-1185">Reference proteome</keyword>
<dbReference type="Proteomes" id="UP000243459">
    <property type="component" value="Chromosome 7"/>
</dbReference>
<proteinExistence type="predicted"/>
<accession>A0A5P1EEX5</accession>
<evidence type="ECO:0000313" key="1">
    <source>
        <dbReference type="EMBL" id="ONK64394.1"/>
    </source>
</evidence>
<reference evidence="2" key="1">
    <citation type="journal article" date="2017" name="Nat. Commun.">
        <title>The asparagus genome sheds light on the origin and evolution of a young Y chromosome.</title>
        <authorList>
            <person name="Harkess A."/>
            <person name="Zhou J."/>
            <person name="Xu C."/>
            <person name="Bowers J.E."/>
            <person name="Van der Hulst R."/>
            <person name="Ayyampalayam S."/>
            <person name="Mercati F."/>
            <person name="Riccardi P."/>
            <person name="McKain M.R."/>
            <person name="Kakrana A."/>
            <person name="Tang H."/>
            <person name="Ray J."/>
            <person name="Groenendijk J."/>
            <person name="Arikit S."/>
            <person name="Mathioni S.M."/>
            <person name="Nakano M."/>
            <person name="Shan H."/>
            <person name="Telgmann-Rauber A."/>
            <person name="Kanno A."/>
            <person name="Yue Z."/>
            <person name="Chen H."/>
            <person name="Li W."/>
            <person name="Chen Y."/>
            <person name="Xu X."/>
            <person name="Zhang Y."/>
            <person name="Luo S."/>
            <person name="Chen H."/>
            <person name="Gao J."/>
            <person name="Mao Z."/>
            <person name="Pires J.C."/>
            <person name="Luo M."/>
            <person name="Kudrna D."/>
            <person name="Wing R.A."/>
            <person name="Meyers B.C."/>
            <person name="Yi K."/>
            <person name="Kong H."/>
            <person name="Lavrijsen P."/>
            <person name="Sunseri F."/>
            <person name="Falavigna A."/>
            <person name="Ye Y."/>
            <person name="Leebens-Mack J.H."/>
            <person name="Chen G."/>
        </authorList>
    </citation>
    <scope>NUCLEOTIDE SEQUENCE [LARGE SCALE GENOMIC DNA]</scope>
    <source>
        <strain evidence="2">cv. DH0086</strain>
    </source>
</reference>